<dbReference type="EMBL" id="JAVDUM010000018">
    <property type="protein sequence ID" value="MDR6868868.1"/>
    <property type="molecule type" value="Genomic_DNA"/>
</dbReference>
<accession>A0ABU1SIN8</accession>
<comment type="caution">
    <text evidence="1">The sequence shown here is derived from an EMBL/GenBank/DDBJ whole genome shotgun (WGS) entry which is preliminary data.</text>
</comment>
<name>A0ABU1SIN8_9MICO</name>
<proteinExistence type="predicted"/>
<dbReference type="Proteomes" id="UP001259347">
    <property type="component" value="Unassembled WGS sequence"/>
</dbReference>
<keyword evidence="2" id="KW-1185">Reference proteome</keyword>
<gene>
    <name evidence="1" type="ORF">J2Y69_003494</name>
</gene>
<reference evidence="1 2" key="1">
    <citation type="submission" date="2023-07" db="EMBL/GenBank/DDBJ databases">
        <title>Sorghum-associated microbial communities from plants grown in Nebraska, USA.</title>
        <authorList>
            <person name="Schachtman D."/>
        </authorList>
    </citation>
    <scope>NUCLEOTIDE SEQUENCE [LARGE SCALE GENOMIC DNA]</scope>
    <source>
        <strain evidence="1 2">2980</strain>
    </source>
</reference>
<sequence length="358" mass="38026">MEQPRRVRLRRRRARLWPDLALLSVVGLVLVAALGAGGITVYRQFYSPAAFVQGYLDLLASGRAADALRLPGVALDRAALGETGIPADATDALLRQSTLAPLTDISVDEERADGDDMIVTAHYKAGGHQGSTSFRVGQDGWIGVAPAWRFTQSPLSVVELTLRGTEQFTVNGFEIDRRQVAADGADTPPLTPVPLLVFSPGLYSVSVDTAISTAAGVSVLADSPAASVPVDIQTSPTDKFVETVQTRVDDFLNQCATQKVLQPTGCPFGLAVQNRITEAPVWSMVELPTVDVVPDGANWKIPPTTATAHIRVTIMSLYDGTVREVDEDVPFRLDGAIAILPNGSASITVGSPDLPAHP</sequence>
<organism evidence="1 2">
    <name type="scientific">Microbacterium resistens</name>
    <dbReference type="NCBI Taxonomy" id="156977"/>
    <lineage>
        <taxon>Bacteria</taxon>
        <taxon>Bacillati</taxon>
        <taxon>Actinomycetota</taxon>
        <taxon>Actinomycetes</taxon>
        <taxon>Micrococcales</taxon>
        <taxon>Microbacteriaceae</taxon>
        <taxon>Microbacterium</taxon>
    </lineage>
</organism>
<evidence type="ECO:0000313" key="1">
    <source>
        <dbReference type="EMBL" id="MDR6868868.1"/>
    </source>
</evidence>
<evidence type="ECO:0000313" key="2">
    <source>
        <dbReference type="Proteomes" id="UP001259347"/>
    </source>
</evidence>
<protein>
    <submittedName>
        <fullName evidence="1">Uncharacterized protein</fullName>
    </submittedName>
</protein>
<dbReference type="RefSeq" id="WP_310023084.1">
    <property type="nucleotide sequence ID" value="NZ_JAVDUM010000018.1"/>
</dbReference>